<protein>
    <submittedName>
        <fullName evidence="1">Uncharacterized protein</fullName>
    </submittedName>
</protein>
<dbReference type="EMBL" id="CAKOFQ010008691">
    <property type="protein sequence ID" value="CAH2015468.1"/>
    <property type="molecule type" value="Genomic_DNA"/>
</dbReference>
<dbReference type="Proteomes" id="UP001152888">
    <property type="component" value="Unassembled WGS sequence"/>
</dbReference>
<keyword evidence="2" id="KW-1185">Reference proteome</keyword>
<sequence length="69" mass="7896">MTWGFVTCGPNEALVVSGCCHSKPLLIPGGRAFVWPFVQRIQSMTLPILTKCCNALQWWRAWRISQEFQ</sequence>
<reference evidence="1" key="1">
    <citation type="submission" date="2022-03" db="EMBL/GenBank/DDBJ databases">
        <authorList>
            <person name="Sayadi A."/>
        </authorList>
    </citation>
    <scope>NUCLEOTIDE SEQUENCE</scope>
</reference>
<gene>
    <name evidence="1" type="ORF">ACAOBT_LOCUS34776</name>
</gene>
<dbReference type="OrthoDB" id="6080404at2759"/>
<name>A0A9P0MMN4_ACAOB</name>
<comment type="caution">
    <text evidence="1">The sequence shown here is derived from an EMBL/GenBank/DDBJ whole genome shotgun (WGS) entry which is preliminary data.</text>
</comment>
<proteinExistence type="predicted"/>
<accession>A0A9P0MMN4</accession>
<evidence type="ECO:0000313" key="2">
    <source>
        <dbReference type="Proteomes" id="UP001152888"/>
    </source>
</evidence>
<evidence type="ECO:0000313" key="1">
    <source>
        <dbReference type="EMBL" id="CAH2015468.1"/>
    </source>
</evidence>
<organism evidence="1 2">
    <name type="scientific">Acanthoscelides obtectus</name>
    <name type="common">Bean weevil</name>
    <name type="synonym">Bruchus obtectus</name>
    <dbReference type="NCBI Taxonomy" id="200917"/>
    <lineage>
        <taxon>Eukaryota</taxon>
        <taxon>Metazoa</taxon>
        <taxon>Ecdysozoa</taxon>
        <taxon>Arthropoda</taxon>
        <taxon>Hexapoda</taxon>
        <taxon>Insecta</taxon>
        <taxon>Pterygota</taxon>
        <taxon>Neoptera</taxon>
        <taxon>Endopterygota</taxon>
        <taxon>Coleoptera</taxon>
        <taxon>Polyphaga</taxon>
        <taxon>Cucujiformia</taxon>
        <taxon>Chrysomeloidea</taxon>
        <taxon>Chrysomelidae</taxon>
        <taxon>Bruchinae</taxon>
        <taxon>Bruchini</taxon>
        <taxon>Acanthoscelides</taxon>
    </lineage>
</organism>
<dbReference type="AlphaFoldDB" id="A0A9P0MMN4"/>